<dbReference type="InterPro" id="IPR002791">
    <property type="entry name" value="ARMT1-like_metal-bd"/>
</dbReference>
<dbReference type="Gene3D" id="1.10.285.20">
    <property type="entry name" value="Uncharacterised protein PF01937, DUF89, domain 2"/>
    <property type="match status" value="1"/>
</dbReference>
<dbReference type="PIRSF" id="PIRSF006593">
    <property type="entry name" value="UCP006593"/>
    <property type="match status" value="1"/>
</dbReference>
<dbReference type="AlphaFoldDB" id="A0A7C4JL25"/>
<gene>
    <name evidence="3" type="ORF">ENU08_06825</name>
    <name evidence="2" type="ORF">ENU41_05300</name>
</gene>
<dbReference type="EMBL" id="DTCK01000034">
    <property type="protein sequence ID" value="HGQ36077.1"/>
    <property type="molecule type" value="Genomic_DNA"/>
</dbReference>
<comment type="caution">
    <text evidence="3">The sequence shown here is derived from an EMBL/GenBank/DDBJ whole genome shotgun (WGS) entry which is preliminary data.</text>
</comment>
<name>A0A7C4JL25_9CREN</name>
<dbReference type="Gene3D" id="3.40.50.10880">
    <property type="entry name" value="Uncharacterised protein PF01937, DUF89, domain 3"/>
    <property type="match status" value="2"/>
</dbReference>
<dbReference type="EMBL" id="DTBD01000062">
    <property type="protein sequence ID" value="HGQ64939.1"/>
    <property type="molecule type" value="Genomic_DNA"/>
</dbReference>
<accession>A0A7C4JL25</accession>
<evidence type="ECO:0000313" key="2">
    <source>
        <dbReference type="EMBL" id="HGQ36077.1"/>
    </source>
</evidence>
<evidence type="ECO:0000313" key="3">
    <source>
        <dbReference type="EMBL" id="HGQ64939.1"/>
    </source>
</evidence>
<dbReference type="InterPro" id="IPR036075">
    <property type="entry name" value="ARMT-1-like_metal-bd_sf"/>
</dbReference>
<protein>
    <submittedName>
        <fullName evidence="3">DUF89 family protein</fullName>
    </submittedName>
</protein>
<organism evidence="3">
    <name type="scientific">Ignisphaera aggregans</name>
    <dbReference type="NCBI Taxonomy" id="334771"/>
    <lineage>
        <taxon>Archaea</taxon>
        <taxon>Thermoproteota</taxon>
        <taxon>Thermoprotei</taxon>
        <taxon>Desulfurococcales</taxon>
        <taxon>Desulfurococcaceae</taxon>
        <taxon>Ignisphaera</taxon>
    </lineage>
</organism>
<dbReference type="Pfam" id="PF01937">
    <property type="entry name" value="ARMT1-like_dom"/>
    <property type="match status" value="1"/>
</dbReference>
<proteinExistence type="predicted"/>
<dbReference type="SUPFAM" id="SSF111321">
    <property type="entry name" value="AF1104-like"/>
    <property type="match status" value="1"/>
</dbReference>
<dbReference type="InterPro" id="IPR014444">
    <property type="entry name" value="PH1575-like"/>
</dbReference>
<evidence type="ECO:0000259" key="1">
    <source>
        <dbReference type="Pfam" id="PF01937"/>
    </source>
</evidence>
<feature type="domain" description="Damage-control phosphatase ARMT1-like metal-binding" evidence="1">
    <location>
        <begin position="50"/>
        <end position="188"/>
    </location>
</feature>
<sequence>MWIDSFCKLCLVYSRTKDLIKLGREDKIPDLLVHLANIIKCSRSRSLAFAESFNIIKSLVGSSDPYIEVKAMLNDIGRNLFCIVERYLEEREWNVKEAMRLSAAANIVDTSVLGYEVKSLEEALWDNPIIEENIALPRDEEIYVVLDNAGEALVDMLLVKALKINGYDVHIVVRKESYEIDVLKNDLGNVEALETPGNISPLYHIRRGFIIAKGIANAEAYIEAGNTPSIHLLRAKCDVIAKAFNVVKNSTLIVSGNTLKEVLLRNPSY</sequence>
<reference evidence="3" key="1">
    <citation type="journal article" date="2020" name="mSystems">
        <title>Genome- and Community-Level Interaction Insights into Carbon Utilization and Element Cycling Functions of Hydrothermarchaeota in Hydrothermal Sediment.</title>
        <authorList>
            <person name="Zhou Z."/>
            <person name="Liu Y."/>
            <person name="Xu W."/>
            <person name="Pan J."/>
            <person name="Luo Z.H."/>
            <person name="Li M."/>
        </authorList>
    </citation>
    <scope>NUCLEOTIDE SEQUENCE [LARGE SCALE GENOMIC DNA]</scope>
    <source>
        <strain evidence="3">SpSt-637</strain>
        <strain evidence="2">SpSt-667</strain>
    </source>
</reference>